<reference evidence="1" key="1">
    <citation type="submission" date="2023-10" db="EMBL/GenBank/DDBJ databases">
        <authorList>
            <person name="Rodriguez Cubillos JULIANA M."/>
            <person name="De Vega J."/>
        </authorList>
    </citation>
    <scope>NUCLEOTIDE SEQUENCE</scope>
</reference>
<dbReference type="Proteomes" id="UP001177021">
    <property type="component" value="Unassembled WGS sequence"/>
</dbReference>
<organism evidence="1 2">
    <name type="scientific">Trifolium pratense</name>
    <name type="common">Red clover</name>
    <dbReference type="NCBI Taxonomy" id="57577"/>
    <lineage>
        <taxon>Eukaryota</taxon>
        <taxon>Viridiplantae</taxon>
        <taxon>Streptophyta</taxon>
        <taxon>Embryophyta</taxon>
        <taxon>Tracheophyta</taxon>
        <taxon>Spermatophyta</taxon>
        <taxon>Magnoliopsida</taxon>
        <taxon>eudicotyledons</taxon>
        <taxon>Gunneridae</taxon>
        <taxon>Pentapetalae</taxon>
        <taxon>rosids</taxon>
        <taxon>fabids</taxon>
        <taxon>Fabales</taxon>
        <taxon>Fabaceae</taxon>
        <taxon>Papilionoideae</taxon>
        <taxon>50 kb inversion clade</taxon>
        <taxon>NPAAA clade</taxon>
        <taxon>Hologalegina</taxon>
        <taxon>IRL clade</taxon>
        <taxon>Trifolieae</taxon>
        <taxon>Trifolium</taxon>
    </lineage>
</organism>
<protein>
    <submittedName>
        <fullName evidence="1">Uncharacterized protein</fullName>
    </submittedName>
</protein>
<gene>
    <name evidence="1" type="ORF">MILVUS5_LOCUS16667</name>
</gene>
<keyword evidence="2" id="KW-1185">Reference proteome</keyword>
<comment type="caution">
    <text evidence="1">The sequence shown here is derived from an EMBL/GenBank/DDBJ whole genome shotgun (WGS) entry which is preliminary data.</text>
</comment>
<name>A0ACB0JVH2_TRIPR</name>
<evidence type="ECO:0000313" key="1">
    <source>
        <dbReference type="EMBL" id="CAJ2648291.1"/>
    </source>
</evidence>
<evidence type="ECO:0000313" key="2">
    <source>
        <dbReference type="Proteomes" id="UP001177021"/>
    </source>
</evidence>
<proteinExistence type="predicted"/>
<accession>A0ACB0JVH2</accession>
<dbReference type="EMBL" id="CASHSV030000109">
    <property type="protein sequence ID" value="CAJ2648291.1"/>
    <property type="molecule type" value="Genomic_DNA"/>
</dbReference>
<sequence length="74" mass="8883">MSKASSADYFYQFCNRRHVSMFKSNLHQHIWSRSSGKNNQIKTHKCEKNYNQKYHILNILNTESENQILNIVKH</sequence>